<dbReference type="Proteomes" id="UP001157502">
    <property type="component" value="Chromosome 6"/>
</dbReference>
<protein>
    <submittedName>
        <fullName evidence="1">Uncharacterized protein</fullName>
    </submittedName>
</protein>
<proteinExistence type="predicted"/>
<dbReference type="EMBL" id="CM055733">
    <property type="protein sequence ID" value="KAJ8010898.1"/>
    <property type="molecule type" value="Genomic_DNA"/>
</dbReference>
<comment type="caution">
    <text evidence="1">The sequence shown here is derived from an EMBL/GenBank/DDBJ whole genome shotgun (WGS) entry which is preliminary data.</text>
</comment>
<evidence type="ECO:0000313" key="2">
    <source>
        <dbReference type="Proteomes" id="UP001157502"/>
    </source>
</evidence>
<gene>
    <name evidence="1" type="ORF">DPEC_G00079940</name>
</gene>
<accession>A0ACC2H5S5</accession>
<organism evidence="1 2">
    <name type="scientific">Dallia pectoralis</name>
    <name type="common">Alaska blackfish</name>
    <dbReference type="NCBI Taxonomy" id="75939"/>
    <lineage>
        <taxon>Eukaryota</taxon>
        <taxon>Metazoa</taxon>
        <taxon>Chordata</taxon>
        <taxon>Craniata</taxon>
        <taxon>Vertebrata</taxon>
        <taxon>Euteleostomi</taxon>
        <taxon>Actinopterygii</taxon>
        <taxon>Neopterygii</taxon>
        <taxon>Teleostei</taxon>
        <taxon>Protacanthopterygii</taxon>
        <taxon>Esociformes</taxon>
        <taxon>Umbridae</taxon>
        <taxon>Dallia</taxon>
    </lineage>
</organism>
<reference evidence="1" key="1">
    <citation type="submission" date="2021-05" db="EMBL/GenBank/DDBJ databases">
        <authorList>
            <person name="Pan Q."/>
            <person name="Jouanno E."/>
            <person name="Zahm M."/>
            <person name="Klopp C."/>
            <person name="Cabau C."/>
            <person name="Louis A."/>
            <person name="Berthelot C."/>
            <person name="Parey E."/>
            <person name="Roest Crollius H."/>
            <person name="Montfort J."/>
            <person name="Robinson-Rechavi M."/>
            <person name="Bouchez O."/>
            <person name="Lampietro C."/>
            <person name="Lopez Roques C."/>
            <person name="Donnadieu C."/>
            <person name="Postlethwait J."/>
            <person name="Bobe J."/>
            <person name="Dillon D."/>
            <person name="Chandos A."/>
            <person name="von Hippel F."/>
            <person name="Guiguen Y."/>
        </authorList>
    </citation>
    <scope>NUCLEOTIDE SEQUENCE</scope>
    <source>
        <strain evidence="1">YG-Jan2019</strain>
    </source>
</reference>
<sequence length="89" mass="9686">MSQPLHIKIKDIRTKTCLFQQCSRGPVPALGFQVLALFSRGTGVPSVSRQQGSRNRGLGKGRRGPGPVLPQRTANRGAFKRDGFCPARL</sequence>
<evidence type="ECO:0000313" key="1">
    <source>
        <dbReference type="EMBL" id="KAJ8010898.1"/>
    </source>
</evidence>
<name>A0ACC2H5S5_DALPE</name>
<keyword evidence="2" id="KW-1185">Reference proteome</keyword>